<evidence type="ECO:0000256" key="4">
    <source>
        <dbReference type="ARBA" id="ARBA00022618"/>
    </source>
</evidence>
<comment type="caution">
    <text evidence="11">The sequence shown here is derived from an EMBL/GenBank/DDBJ whole genome shotgun (WGS) entry which is preliminary data.</text>
</comment>
<dbReference type="GO" id="GO:0005634">
    <property type="term" value="C:nucleus"/>
    <property type="evidence" value="ECO:0007669"/>
    <property type="project" value="UniProtKB-SubCell"/>
</dbReference>
<evidence type="ECO:0000256" key="6">
    <source>
        <dbReference type="ARBA" id="ARBA00022838"/>
    </source>
</evidence>
<dbReference type="GO" id="GO:0000444">
    <property type="term" value="C:MIS12/MIND type complex"/>
    <property type="evidence" value="ECO:0007669"/>
    <property type="project" value="InterPro"/>
</dbReference>
<dbReference type="InterPro" id="IPR007128">
    <property type="entry name" value="PMF1/Nnf1"/>
</dbReference>
<evidence type="ECO:0000256" key="3">
    <source>
        <dbReference type="ARBA" id="ARBA00022454"/>
    </source>
</evidence>
<comment type="subcellular location">
    <subcellularLocation>
        <location evidence="2">Chromosome</location>
        <location evidence="2">Centromere</location>
        <location evidence="2">Kinetochore</location>
    </subcellularLocation>
    <subcellularLocation>
        <location evidence="1">Nucleus</location>
    </subcellularLocation>
</comment>
<evidence type="ECO:0008006" key="13">
    <source>
        <dbReference type="Google" id="ProtNLM"/>
    </source>
</evidence>
<keyword evidence="9" id="KW-0137">Centromere</keyword>
<keyword evidence="10" id="KW-0175">Coiled coil</keyword>
<dbReference type="PANTHER" id="PTHR15459">
    <property type="entry name" value="POLYAMINE-MODULATED FACTOR 1"/>
    <property type="match status" value="1"/>
</dbReference>
<keyword evidence="4" id="KW-0132">Cell division</keyword>
<gene>
    <name evidence="11" type="ORF">EG327_009154</name>
</gene>
<dbReference type="Pfam" id="PF03980">
    <property type="entry name" value="Nnf1"/>
    <property type="match status" value="1"/>
</dbReference>
<evidence type="ECO:0000256" key="2">
    <source>
        <dbReference type="ARBA" id="ARBA00004629"/>
    </source>
</evidence>
<reference evidence="11 12" key="1">
    <citation type="submission" date="2019-07" db="EMBL/GenBank/DDBJ databases">
        <title>Venturia inaequalis Genome Resource.</title>
        <authorList>
            <person name="Lichtner F.J."/>
        </authorList>
    </citation>
    <scope>NUCLEOTIDE SEQUENCE [LARGE SCALE GENOMIC DNA]</scope>
    <source>
        <strain evidence="11 12">DMI_063113</strain>
    </source>
</reference>
<keyword evidence="5" id="KW-0498">Mitosis</keyword>
<evidence type="ECO:0000313" key="12">
    <source>
        <dbReference type="Proteomes" id="UP000490939"/>
    </source>
</evidence>
<name>A0A8H3VUW9_VENIN</name>
<dbReference type="PANTHER" id="PTHR15459:SF3">
    <property type="entry name" value="POLYAMINE-MODULATED FACTOR 1"/>
    <property type="match status" value="1"/>
</dbReference>
<keyword evidence="8" id="KW-0131">Cell cycle</keyword>
<dbReference type="GO" id="GO:0007059">
    <property type="term" value="P:chromosome segregation"/>
    <property type="evidence" value="ECO:0007669"/>
    <property type="project" value="TreeGrafter"/>
</dbReference>
<dbReference type="Proteomes" id="UP000490939">
    <property type="component" value="Unassembled WGS sequence"/>
</dbReference>
<keyword evidence="7" id="KW-0539">Nucleus</keyword>
<keyword evidence="12" id="KW-1185">Reference proteome</keyword>
<evidence type="ECO:0000313" key="11">
    <source>
        <dbReference type="EMBL" id="KAE9994476.1"/>
    </source>
</evidence>
<feature type="coiled-coil region" evidence="10">
    <location>
        <begin position="171"/>
        <end position="198"/>
    </location>
</feature>
<keyword evidence="6" id="KW-0995">Kinetochore</keyword>
<organism evidence="11 12">
    <name type="scientific">Venturia inaequalis</name>
    <name type="common">Apple scab fungus</name>
    <dbReference type="NCBI Taxonomy" id="5025"/>
    <lineage>
        <taxon>Eukaryota</taxon>
        <taxon>Fungi</taxon>
        <taxon>Dikarya</taxon>
        <taxon>Ascomycota</taxon>
        <taxon>Pezizomycotina</taxon>
        <taxon>Dothideomycetes</taxon>
        <taxon>Pleosporomycetidae</taxon>
        <taxon>Venturiales</taxon>
        <taxon>Venturiaceae</taxon>
        <taxon>Venturia</taxon>
    </lineage>
</organism>
<evidence type="ECO:0000256" key="5">
    <source>
        <dbReference type="ARBA" id="ARBA00022776"/>
    </source>
</evidence>
<accession>A0A8H3VUW9</accession>
<keyword evidence="3" id="KW-0158">Chromosome</keyword>
<evidence type="ECO:0000256" key="8">
    <source>
        <dbReference type="ARBA" id="ARBA00023306"/>
    </source>
</evidence>
<dbReference type="EMBL" id="WNWR01000006">
    <property type="protein sequence ID" value="KAE9994476.1"/>
    <property type="molecule type" value="Genomic_DNA"/>
</dbReference>
<proteinExistence type="predicted"/>
<evidence type="ECO:0000256" key="7">
    <source>
        <dbReference type="ARBA" id="ARBA00023242"/>
    </source>
</evidence>
<dbReference type="AlphaFoldDB" id="A0A8H3VUW9"/>
<dbReference type="GO" id="GO:0051301">
    <property type="term" value="P:cell division"/>
    <property type="evidence" value="ECO:0007669"/>
    <property type="project" value="UniProtKB-KW"/>
</dbReference>
<evidence type="ECO:0000256" key="1">
    <source>
        <dbReference type="ARBA" id="ARBA00004123"/>
    </source>
</evidence>
<evidence type="ECO:0000256" key="9">
    <source>
        <dbReference type="ARBA" id="ARBA00023328"/>
    </source>
</evidence>
<evidence type="ECO:0000256" key="10">
    <source>
        <dbReference type="SAM" id="Coils"/>
    </source>
</evidence>
<sequence>MATSRSPSPAGPPPQESAPGIRATALQKTFDGALRATLSKCSYENFASCFPTTATYRPETLEGFWKDFTGRLGQVCKSEFETILSDRSVVPSLNALDRLINEAKARKAEAEAKAPDGKAVPPVPPHTLPAADLLNAHLSPFLVDQETALSNALATIQTSNETLVATITSQRAEMEALVAGLEAVVKDLEKSAEMLQGDDVQGLSGDFFRQGYIYKRMGQCGHAYATSRSLSSDLCWTLLGQKVDTIYYCRKDIARLNLDIEQALLSTIDATSQPPVVKKAEQAETSAIVEDVVNLWLLSFQLTLEIEQDQSEPRSLL</sequence>
<protein>
    <recommendedName>
        <fullName evidence="13">Nnf1-domain-containing protein</fullName>
    </recommendedName>
</protein>